<sequence length="98" mass="11374">MPMYYYALDSLIADIRRLTPGRSTGLSYDEVRRCVGGAGWADPHIRNEFRRLARIHDCRLRDSPARQLIRFRSILPTAGNRWAQTGASFRRRRGRVAK</sequence>
<protein>
    <submittedName>
        <fullName evidence="1">Uncharacterized protein</fullName>
    </submittedName>
</protein>
<reference evidence="2" key="1">
    <citation type="submission" date="2016-10" db="EMBL/GenBank/DDBJ databases">
        <authorList>
            <person name="Varghese N."/>
            <person name="Submissions S."/>
        </authorList>
    </citation>
    <scope>NUCLEOTIDE SEQUENCE [LARGE SCALE GENOMIC DNA]</scope>
    <source>
        <strain evidence="2">BL47</strain>
    </source>
</reference>
<keyword evidence="2" id="KW-1185">Reference proteome</keyword>
<dbReference type="Proteomes" id="UP000198704">
    <property type="component" value="Unassembled WGS sequence"/>
</dbReference>
<organism evidence="1 2">
    <name type="scientific">Methylobacterium phyllostachyos</name>
    <dbReference type="NCBI Taxonomy" id="582672"/>
    <lineage>
        <taxon>Bacteria</taxon>
        <taxon>Pseudomonadati</taxon>
        <taxon>Pseudomonadota</taxon>
        <taxon>Alphaproteobacteria</taxon>
        <taxon>Hyphomicrobiales</taxon>
        <taxon>Methylobacteriaceae</taxon>
        <taxon>Methylobacterium</taxon>
    </lineage>
</organism>
<dbReference type="AlphaFoldDB" id="A0A1H0K966"/>
<name>A0A1H0K966_9HYPH</name>
<evidence type="ECO:0000313" key="2">
    <source>
        <dbReference type="Proteomes" id="UP000198704"/>
    </source>
</evidence>
<accession>A0A1H0K966</accession>
<dbReference type="EMBL" id="FNHS01000025">
    <property type="protein sequence ID" value="SDO52434.1"/>
    <property type="molecule type" value="Genomic_DNA"/>
</dbReference>
<evidence type="ECO:0000313" key="1">
    <source>
        <dbReference type="EMBL" id="SDO52434.1"/>
    </source>
</evidence>
<dbReference type="STRING" id="582672.SAMN05216360_12549"/>
<gene>
    <name evidence="1" type="ORF">SAMN05216360_12549</name>
</gene>
<proteinExistence type="predicted"/>